<accession>A0A7W7ZU78</accession>
<dbReference type="AlphaFoldDB" id="A0A7W7ZU78"/>
<evidence type="ECO:0000313" key="1">
    <source>
        <dbReference type="EMBL" id="MBB5066186.1"/>
    </source>
</evidence>
<dbReference type="Proteomes" id="UP000584867">
    <property type="component" value="Unassembled WGS sequence"/>
</dbReference>
<protein>
    <recommendedName>
        <fullName evidence="3">Protein mobD</fullName>
    </recommendedName>
</protein>
<evidence type="ECO:0008006" key="3">
    <source>
        <dbReference type="Google" id="ProtNLM"/>
    </source>
</evidence>
<sequence length="226" mass="25271">MNAPIVFISGSKGGVGKSITSMAVLDYFTTQHTFLKLIESDKSNPDVWSSYGSTVESEGVDLDDVEGWIQLVNICDAQPFKAIVVNTPARNNMGVRAHGAILRDSLKELGRPLVTLWVINRQRDSLELLKEYMELMPDGVTHVVKNGYFGEERKFELYEKSPVHESIQQQNGKSLFLPDLADRVTDELYSKRITLAEAAQQLKVGDRAELQRWRTAVAVMLTSIGL</sequence>
<gene>
    <name evidence="1" type="ORF">HDF15_004560</name>
</gene>
<dbReference type="InterPro" id="IPR027417">
    <property type="entry name" value="P-loop_NTPase"/>
</dbReference>
<dbReference type="SUPFAM" id="SSF52540">
    <property type="entry name" value="P-loop containing nucleoside triphosphate hydrolases"/>
    <property type="match status" value="1"/>
</dbReference>
<comment type="caution">
    <text evidence="1">The sequence shown here is derived from an EMBL/GenBank/DDBJ whole genome shotgun (WGS) entry which is preliminary data.</text>
</comment>
<name>A0A7W7ZU78_9BACT</name>
<proteinExistence type="predicted"/>
<organism evidence="1 2">
    <name type="scientific">Granulicella mallensis</name>
    <dbReference type="NCBI Taxonomy" id="940614"/>
    <lineage>
        <taxon>Bacteria</taxon>
        <taxon>Pseudomonadati</taxon>
        <taxon>Acidobacteriota</taxon>
        <taxon>Terriglobia</taxon>
        <taxon>Terriglobales</taxon>
        <taxon>Acidobacteriaceae</taxon>
        <taxon>Granulicella</taxon>
    </lineage>
</organism>
<reference evidence="1 2" key="1">
    <citation type="submission" date="2020-08" db="EMBL/GenBank/DDBJ databases">
        <title>Genomic Encyclopedia of Type Strains, Phase IV (KMG-V): Genome sequencing to study the core and pangenomes of soil and plant-associated prokaryotes.</title>
        <authorList>
            <person name="Whitman W."/>
        </authorList>
    </citation>
    <scope>NUCLEOTIDE SEQUENCE [LARGE SCALE GENOMIC DNA]</scope>
    <source>
        <strain evidence="1 2">X5P3</strain>
    </source>
</reference>
<dbReference type="EMBL" id="JACHIO010000024">
    <property type="protein sequence ID" value="MBB5066186.1"/>
    <property type="molecule type" value="Genomic_DNA"/>
</dbReference>
<evidence type="ECO:0000313" key="2">
    <source>
        <dbReference type="Proteomes" id="UP000584867"/>
    </source>
</evidence>
<dbReference type="RefSeq" id="WP_184259507.1">
    <property type="nucleotide sequence ID" value="NZ_JACHIO010000024.1"/>
</dbReference>